<gene>
    <name evidence="3" type="ORF">EV193_103602</name>
</gene>
<comment type="caution">
    <text evidence="3">The sequence shown here is derived from an EMBL/GenBank/DDBJ whole genome shotgun (WGS) entry which is preliminary data.</text>
</comment>
<dbReference type="Pfam" id="PF07332">
    <property type="entry name" value="Phage_holin_3_6"/>
    <property type="match status" value="1"/>
</dbReference>
<feature type="transmembrane region" description="Helical" evidence="2">
    <location>
        <begin position="95"/>
        <end position="116"/>
    </location>
</feature>
<evidence type="ECO:0000256" key="1">
    <source>
        <dbReference type="SAM" id="MobiDB-lite"/>
    </source>
</evidence>
<sequence>MHGTMTHVTSAQRNPNGNGASAAGRHGADAELPAVPSIPLTDDRAGGAFAAAGEQSVGGLVKDATTHLSTLVRAEIELAKSEITGEVKKGLMGSAFFVGALTVLLFSSFFFFFALAELLYDLGLYRSLAFGIVWLLMLIVAGLAAFLGYRKVKTIKGPKRTISTMKDTASAFKRGGDTAEVPVAPTVAGPNGRHAKS</sequence>
<dbReference type="InterPro" id="IPR009937">
    <property type="entry name" value="Phage_holin_3_6"/>
</dbReference>
<feature type="region of interest" description="Disordered" evidence="1">
    <location>
        <begin position="1"/>
        <end position="26"/>
    </location>
</feature>
<proteinExistence type="predicted"/>
<name>A0A4Q7KY44_9PSEU</name>
<accession>A0A4Q7KY44</accession>
<evidence type="ECO:0000313" key="3">
    <source>
        <dbReference type="EMBL" id="RZS41280.1"/>
    </source>
</evidence>
<feature type="compositionally biased region" description="Polar residues" evidence="1">
    <location>
        <begin position="1"/>
        <end position="19"/>
    </location>
</feature>
<keyword evidence="4" id="KW-1185">Reference proteome</keyword>
<feature type="transmembrane region" description="Helical" evidence="2">
    <location>
        <begin position="128"/>
        <end position="149"/>
    </location>
</feature>
<evidence type="ECO:0000313" key="4">
    <source>
        <dbReference type="Proteomes" id="UP000294257"/>
    </source>
</evidence>
<keyword evidence="2" id="KW-1133">Transmembrane helix</keyword>
<evidence type="ECO:0000256" key="2">
    <source>
        <dbReference type="SAM" id="Phobius"/>
    </source>
</evidence>
<protein>
    <submittedName>
        <fullName evidence="3">Putative superfamily III holin-X</fullName>
    </submittedName>
</protein>
<organism evidence="3 4">
    <name type="scientific">Herbihabitans rhizosphaerae</name>
    <dbReference type="NCBI Taxonomy" id="1872711"/>
    <lineage>
        <taxon>Bacteria</taxon>
        <taxon>Bacillati</taxon>
        <taxon>Actinomycetota</taxon>
        <taxon>Actinomycetes</taxon>
        <taxon>Pseudonocardiales</taxon>
        <taxon>Pseudonocardiaceae</taxon>
        <taxon>Herbihabitans</taxon>
    </lineage>
</organism>
<dbReference type="AlphaFoldDB" id="A0A4Q7KY44"/>
<dbReference type="EMBL" id="SGWQ01000003">
    <property type="protein sequence ID" value="RZS41280.1"/>
    <property type="molecule type" value="Genomic_DNA"/>
</dbReference>
<dbReference type="Proteomes" id="UP000294257">
    <property type="component" value="Unassembled WGS sequence"/>
</dbReference>
<keyword evidence="2" id="KW-0472">Membrane</keyword>
<reference evidence="3 4" key="1">
    <citation type="submission" date="2019-02" db="EMBL/GenBank/DDBJ databases">
        <title>Genomic Encyclopedia of Type Strains, Phase IV (KMG-IV): sequencing the most valuable type-strain genomes for metagenomic binning, comparative biology and taxonomic classification.</title>
        <authorList>
            <person name="Goeker M."/>
        </authorList>
    </citation>
    <scope>NUCLEOTIDE SEQUENCE [LARGE SCALE GENOMIC DNA]</scope>
    <source>
        <strain evidence="3 4">DSM 101727</strain>
    </source>
</reference>
<keyword evidence="2" id="KW-0812">Transmembrane</keyword>